<feature type="transmembrane region" description="Helical" evidence="10">
    <location>
        <begin position="163"/>
        <end position="190"/>
    </location>
</feature>
<feature type="transmembrane region" description="Helical" evidence="10">
    <location>
        <begin position="404"/>
        <end position="423"/>
    </location>
</feature>
<gene>
    <name evidence="12" type="ORF">JRO89_XS03G0097800</name>
</gene>
<reference evidence="12 13" key="1">
    <citation type="submission" date="2021-02" db="EMBL/GenBank/DDBJ databases">
        <title>Plant Genome Project.</title>
        <authorList>
            <person name="Zhang R.-G."/>
        </authorList>
    </citation>
    <scope>NUCLEOTIDE SEQUENCE [LARGE SCALE GENOMIC DNA]</scope>
    <source>
        <tissue evidence="12">Leaves</tissue>
    </source>
</reference>
<dbReference type="NCBIfam" id="TIGR00887">
    <property type="entry name" value="2A0109"/>
    <property type="match status" value="1"/>
</dbReference>
<dbReference type="InterPro" id="IPR036259">
    <property type="entry name" value="MFS_trans_sf"/>
</dbReference>
<evidence type="ECO:0000256" key="9">
    <source>
        <dbReference type="SAM" id="MobiDB-lite"/>
    </source>
</evidence>
<evidence type="ECO:0000256" key="10">
    <source>
        <dbReference type="SAM" id="Phobius"/>
    </source>
</evidence>
<evidence type="ECO:0000256" key="1">
    <source>
        <dbReference type="ARBA" id="ARBA00004141"/>
    </source>
</evidence>
<feature type="transmembrane region" description="Helical" evidence="10">
    <location>
        <begin position="373"/>
        <end position="392"/>
    </location>
</feature>
<evidence type="ECO:0000313" key="13">
    <source>
        <dbReference type="Proteomes" id="UP000827721"/>
    </source>
</evidence>
<dbReference type="CDD" id="cd17364">
    <property type="entry name" value="MFS_PhT"/>
    <property type="match status" value="1"/>
</dbReference>
<comment type="subcellular location">
    <subcellularLocation>
        <location evidence="1">Membrane</location>
        <topology evidence="1">Multi-pass membrane protein</topology>
    </subcellularLocation>
</comment>
<feature type="transmembrane region" description="Helical" evidence="10">
    <location>
        <begin position="65"/>
        <end position="88"/>
    </location>
</feature>
<keyword evidence="7 10" id="KW-0472">Membrane</keyword>
<feature type="region of interest" description="Disordered" evidence="9">
    <location>
        <begin position="512"/>
        <end position="536"/>
    </location>
</feature>
<comment type="similarity">
    <text evidence="8">Belongs to the major facilitator superfamily. Phosphate:H(+) symporter (TC 2.A.1.9) family.</text>
</comment>
<keyword evidence="5" id="KW-0769">Symport</keyword>
<keyword evidence="4 10" id="KW-0812">Transmembrane</keyword>
<evidence type="ECO:0000256" key="5">
    <source>
        <dbReference type="ARBA" id="ARBA00022847"/>
    </source>
</evidence>
<dbReference type="InterPro" id="IPR005828">
    <property type="entry name" value="MFS_sugar_transport-like"/>
</dbReference>
<feature type="transmembrane region" description="Helical" evidence="10">
    <location>
        <begin position="213"/>
        <end position="232"/>
    </location>
</feature>
<dbReference type="SUPFAM" id="SSF103473">
    <property type="entry name" value="MFS general substrate transporter"/>
    <property type="match status" value="1"/>
</dbReference>
<evidence type="ECO:0000256" key="3">
    <source>
        <dbReference type="ARBA" id="ARBA00022592"/>
    </source>
</evidence>
<dbReference type="Pfam" id="PF00083">
    <property type="entry name" value="Sugar_tr"/>
    <property type="match status" value="1"/>
</dbReference>
<keyword evidence="13" id="KW-1185">Reference proteome</keyword>
<evidence type="ECO:0000256" key="7">
    <source>
        <dbReference type="ARBA" id="ARBA00023136"/>
    </source>
</evidence>
<name>A0ABQ8I9C5_9ROSI</name>
<comment type="caution">
    <text evidence="12">The sequence shown here is derived from an EMBL/GenBank/DDBJ whole genome shotgun (WGS) entry which is preliminary data.</text>
</comment>
<dbReference type="InterPro" id="IPR020846">
    <property type="entry name" value="MFS_dom"/>
</dbReference>
<evidence type="ECO:0000256" key="6">
    <source>
        <dbReference type="ARBA" id="ARBA00022989"/>
    </source>
</evidence>
<proteinExistence type="inferred from homology"/>
<sequence length="536" mass="58384">MAGDQLNVLNALDVAKTQWYHFTAIVIAGMGFFTDAYDLFCISLVTKLLGRIYYHVDGAPKPGTLPPGVSAAVNGVAFCGTLAGQLFFGWLGDKMGRKKVYGITLVLMVISSIASGLSFGSSPEGVIATLCFFRFWLGFGIGGDYPLSATIMSEYANKKTRGAFIAAVFAMQGFGILGGGIVALIVSAAFDHKFNAPPYSVDAVGSTVPEADYVWRIILMFGAIPAALTYYWRMKMPETARYTALVAKNAKQAAADMSKVLQVEIQAEEEKVDKITKEKNNSFPLFSRQFVKRHGLHLFGTTSTWFLLDIAFYSQNLFQKDIFSGIGWIPPAATMNAIHEVYKIARAQTLIALCSTVPGYWFTVFFIDIIGRFAIQMMGFFFMTVFMFALAIPYNHWTQRENRIGFVIMYSLTFFFANFGPNATTFVVPAEIFPARLRSTCHGISAAAGKAGAMVGAFGFLYAAQNTDKTKTDAGYPAGIGIKNSLIVLGCVNFLGMLCTLCVPESKGKSLEELTGENDDVDETEQAATSARTAPV</sequence>
<dbReference type="Proteomes" id="UP000827721">
    <property type="component" value="Unassembled WGS sequence"/>
</dbReference>
<feature type="transmembrane region" description="Helical" evidence="10">
    <location>
        <begin position="443"/>
        <end position="464"/>
    </location>
</feature>
<accession>A0ABQ8I9C5</accession>
<evidence type="ECO:0000256" key="4">
    <source>
        <dbReference type="ARBA" id="ARBA00022692"/>
    </source>
</evidence>
<keyword evidence="6 10" id="KW-1133">Transmembrane helix</keyword>
<dbReference type="PROSITE" id="PS50850">
    <property type="entry name" value="MFS"/>
    <property type="match status" value="1"/>
</dbReference>
<feature type="compositionally biased region" description="Acidic residues" evidence="9">
    <location>
        <begin position="514"/>
        <end position="525"/>
    </location>
</feature>
<feature type="transmembrane region" description="Helical" evidence="10">
    <location>
        <begin position="349"/>
        <end position="367"/>
    </location>
</feature>
<feature type="transmembrane region" description="Helical" evidence="10">
    <location>
        <begin position="100"/>
        <end position="119"/>
    </location>
</feature>
<evidence type="ECO:0000256" key="8">
    <source>
        <dbReference type="ARBA" id="ARBA00044504"/>
    </source>
</evidence>
<evidence type="ECO:0000259" key="11">
    <source>
        <dbReference type="PROSITE" id="PS50850"/>
    </source>
</evidence>
<feature type="domain" description="Major facilitator superfamily (MFS) profile" evidence="11">
    <location>
        <begin position="24"/>
        <end position="508"/>
    </location>
</feature>
<protein>
    <recommendedName>
        <fullName evidence="11">Major facilitator superfamily (MFS) profile domain-containing protein</fullName>
    </recommendedName>
</protein>
<evidence type="ECO:0000256" key="2">
    <source>
        <dbReference type="ARBA" id="ARBA00022448"/>
    </source>
</evidence>
<feature type="compositionally biased region" description="Polar residues" evidence="9">
    <location>
        <begin position="526"/>
        <end position="536"/>
    </location>
</feature>
<dbReference type="InterPro" id="IPR004738">
    <property type="entry name" value="Phos_permease"/>
</dbReference>
<evidence type="ECO:0000313" key="12">
    <source>
        <dbReference type="EMBL" id="KAH7573241.1"/>
    </source>
</evidence>
<organism evidence="12 13">
    <name type="scientific">Xanthoceras sorbifolium</name>
    <dbReference type="NCBI Taxonomy" id="99658"/>
    <lineage>
        <taxon>Eukaryota</taxon>
        <taxon>Viridiplantae</taxon>
        <taxon>Streptophyta</taxon>
        <taxon>Embryophyta</taxon>
        <taxon>Tracheophyta</taxon>
        <taxon>Spermatophyta</taxon>
        <taxon>Magnoliopsida</taxon>
        <taxon>eudicotyledons</taxon>
        <taxon>Gunneridae</taxon>
        <taxon>Pentapetalae</taxon>
        <taxon>rosids</taxon>
        <taxon>malvids</taxon>
        <taxon>Sapindales</taxon>
        <taxon>Sapindaceae</taxon>
        <taxon>Xanthoceroideae</taxon>
        <taxon>Xanthoceras</taxon>
    </lineage>
</organism>
<dbReference type="EMBL" id="JAFEMO010000003">
    <property type="protein sequence ID" value="KAH7573241.1"/>
    <property type="molecule type" value="Genomic_DNA"/>
</dbReference>
<keyword evidence="3" id="KW-0592">Phosphate transport</keyword>
<feature type="transmembrane region" description="Helical" evidence="10">
    <location>
        <begin position="20"/>
        <end position="45"/>
    </location>
</feature>
<dbReference type="PANTHER" id="PTHR24064">
    <property type="entry name" value="SOLUTE CARRIER FAMILY 22 MEMBER"/>
    <property type="match status" value="1"/>
</dbReference>
<dbReference type="Gene3D" id="1.20.1250.20">
    <property type="entry name" value="MFS general substrate transporter like domains"/>
    <property type="match status" value="2"/>
</dbReference>
<keyword evidence="2" id="KW-0813">Transport</keyword>